<accession>A0AAW0DXQ8</accession>
<dbReference type="Proteomes" id="UP001383192">
    <property type="component" value="Unassembled WGS sequence"/>
</dbReference>
<dbReference type="InterPro" id="IPR000626">
    <property type="entry name" value="Ubiquitin-like_dom"/>
</dbReference>
<organism evidence="3 4">
    <name type="scientific">Paramarasmius palmivorus</name>
    <dbReference type="NCBI Taxonomy" id="297713"/>
    <lineage>
        <taxon>Eukaryota</taxon>
        <taxon>Fungi</taxon>
        <taxon>Dikarya</taxon>
        <taxon>Basidiomycota</taxon>
        <taxon>Agaricomycotina</taxon>
        <taxon>Agaricomycetes</taxon>
        <taxon>Agaricomycetidae</taxon>
        <taxon>Agaricales</taxon>
        <taxon>Marasmiineae</taxon>
        <taxon>Marasmiaceae</taxon>
        <taxon>Paramarasmius</taxon>
    </lineage>
</organism>
<feature type="region of interest" description="Disordered" evidence="1">
    <location>
        <begin position="88"/>
        <end position="114"/>
    </location>
</feature>
<evidence type="ECO:0000313" key="4">
    <source>
        <dbReference type="Proteomes" id="UP001383192"/>
    </source>
</evidence>
<dbReference type="GO" id="GO:0003723">
    <property type="term" value="F:RNA binding"/>
    <property type="evidence" value="ECO:0007669"/>
    <property type="project" value="TreeGrafter"/>
</dbReference>
<dbReference type="PANTHER" id="PTHR16470:SF0">
    <property type="entry name" value="UBIQUITIN DOMAIN-CONTAINING PROTEIN UBFD1"/>
    <property type="match status" value="1"/>
</dbReference>
<dbReference type="SUPFAM" id="SSF54236">
    <property type="entry name" value="Ubiquitin-like"/>
    <property type="match status" value="1"/>
</dbReference>
<proteinExistence type="predicted"/>
<gene>
    <name evidence="3" type="ORF">VNI00_003053</name>
</gene>
<feature type="domain" description="Ubiquitin-like" evidence="2">
    <location>
        <begin position="8"/>
        <end position="80"/>
    </location>
</feature>
<sequence>MEPGSSSISVTVSHRGQNFSLSFLPDDTLLLLRQHLEELTSVPPSLQKLLYKGSKNKYPDGDQTLLSHAGIKDGTKIQLIGTTTKQLDGLKAEEGEQQRRERIMRERASKAPTKARALLEPYPDIF</sequence>
<protein>
    <recommendedName>
        <fullName evidence="2">Ubiquitin-like domain-containing protein</fullName>
    </recommendedName>
</protein>
<dbReference type="SMART" id="SM00213">
    <property type="entry name" value="UBQ"/>
    <property type="match status" value="1"/>
</dbReference>
<dbReference type="Gene3D" id="3.10.20.90">
    <property type="entry name" value="Phosphatidylinositol 3-kinase Catalytic Subunit, Chain A, domain 1"/>
    <property type="match status" value="1"/>
</dbReference>
<dbReference type="InterPro" id="IPR039120">
    <property type="entry name" value="UBFD1"/>
</dbReference>
<dbReference type="PROSITE" id="PS50053">
    <property type="entry name" value="UBIQUITIN_2"/>
    <property type="match status" value="1"/>
</dbReference>
<keyword evidence="4" id="KW-1185">Reference proteome</keyword>
<feature type="compositionally biased region" description="Basic and acidic residues" evidence="1">
    <location>
        <begin position="88"/>
        <end position="109"/>
    </location>
</feature>
<comment type="caution">
    <text evidence="3">The sequence shown here is derived from an EMBL/GenBank/DDBJ whole genome shotgun (WGS) entry which is preliminary data.</text>
</comment>
<dbReference type="Pfam" id="PF00240">
    <property type="entry name" value="ubiquitin"/>
    <property type="match status" value="1"/>
</dbReference>
<evidence type="ECO:0000256" key="1">
    <source>
        <dbReference type="SAM" id="MobiDB-lite"/>
    </source>
</evidence>
<dbReference type="AlphaFoldDB" id="A0AAW0DXQ8"/>
<dbReference type="InterPro" id="IPR029071">
    <property type="entry name" value="Ubiquitin-like_domsf"/>
</dbReference>
<dbReference type="EMBL" id="JAYKXP010000007">
    <property type="protein sequence ID" value="KAK7056497.1"/>
    <property type="molecule type" value="Genomic_DNA"/>
</dbReference>
<name>A0AAW0DXQ8_9AGAR</name>
<dbReference type="GO" id="GO:0045296">
    <property type="term" value="F:cadherin binding"/>
    <property type="evidence" value="ECO:0007669"/>
    <property type="project" value="TreeGrafter"/>
</dbReference>
<evidence type="ECO:0000313" key="3">
    <source>
        <dbReference type="EMBL" id="KAK7056497.1"/>
    </source>
</evidence>
<evidence type="ECO:0000259" key="2">
    <source>
        <dbReference type="PROSITE" id="PS50053"/>
    </source>
</evidence>
<dbReference type="PANTHER" id="PTHR16470">
    <property type="entry name" value="UBIQUITIN DOMAIN-CONTAINING PROTEIN UBFD1"/>
    <property type="match status" value="1"/>
</dbReference>
<reference evidence="3 4" key="1">
    <citation type="submission" date="2024-01" db="EMBL/GenBank/DDBJ databases">
        <title>A draft genome for a cacao thread blight-causing isolate of Paramarasmius palmivorus.</title>
        <authorList>
            <person name="Baruah I.K."/>
            <person name="Bukari Y."/>
            <person name="Amoako-Attah I."/>
            <person name="Meinhardt L.W."/>
            <person name="Bailey B.A."/>
            <person name="Cohen S.P."/>
        </authorList>
    </citation>
    <scope>NUCLEOTIDE SEQUENCE [LARGE SCALE GENOMIC DNA]</scope>
    <source>
        <strain evidence="3 4">GH-12</strain>
    </source>
</reference>